<feature type="region of interest" description="Disordered" evidence="1">
    <location>
        <begin position="266"/>
        <end position="303"/>
    </location>
</feature>
<dbReference type="Proteomes" id="UP000296049">
    <property type="component" value="Unassembled WGS sequence"/>
</dbReference>
<evidence type="ECO:0000313" key="2">
    <source>
        <dbReference type="EMBL" id="EOB04706.1"/>
    </source>
</evidence>
<keyword evidence="3" id="KW-1185">Reference proteome</keyword>
<reference evidence="3" key="1">
    <citation type="journal article" date="2013" name="Nat. Genet.">
        <title>The duck genome and transcriptome provide insight into an avian influenza virus reservoir species.</title>
        <authorList>
            <person name="Huang Y."/>
            <person name="Li Y."/>
            <person name="Burt D.W."/>
            <person name="Chen H."/>
            <person name="Zhang Y."/>
            <person name="Qian W."/>
            <person name="Kim H."/>
            <person name="Gan S."/>
            <person name="Zhao Y."/>
            <person name="Li J."/>
            <person name="Yi K."/>
            <person name="Feng H."/>
            <person name="Zhu P."/>
            <person name="Li B."/>
            <person name="Liu Q."/>
            <person name="Fairley S."/>
            <person name="Magor K.E."/>
            <person name="Du Z."/>
            <person name="Hu X."/>
            <person name="Goodman L."/>
            <person name="Tafer H."/>
            <person name="Vignal A."/>
            <person name="Lee T."/>
            <person name="Kim K.W."/>
            <person name="Sheng Z."/>
            <person name="An Y."/>
            <person name="Searle S."/>
            <person name="Herrero J."/>
            <person name="Groenen M.A."/>
            <person name="Crooijmans R.P."/>
            <person name="Faraut T."/>
            <person name="Cai Q."/>
            <person name="Webster R.G."/>
            <person name="Aldridge J.R."/>
            <person name="Warren W.C."/>
            <person name="Bartschat S."/>
            <person name="Kehr S."/>
            <person name="Marz M."/>
            <person name="Stadler P.F."/>
            <person name="Smith J."/>
            <person name="Kraus R.H."/>
            <person name="Zhao Y."/>
            <person name="Ren L."/>
            <person name="Fei J."/>
            <person name="Morisson M."/>
            <person name="Kaiser P."/>
            <person name="Griffin D.K."/>
            <person name="Rao M."/>
            <person name="Pitel F."/>
            <person name="Wang J."/>
            <person name="Li N."/>
        </authorList>
    </citation>
    <scope>NUCLEOTIDE SEQUENCE [LARGE SCALE GENOMIC DNA]</scope>
</reference>
<sequence>MGPDPHLAGSSCEANTSVNAARAQASSALDTVIQEEFHCKGGDPNKGTVCGAILMAWIVFMGMTANKLTKIQDLVGHFSYREKLKTGSTLFKLVGLLQQSAKPASLSTEALNVVFVTRTFSYKGLLVYIIAKKGIGLIKSVFHTCLLNPAMTTTCLKLQAMTFMTSVHYRYYCAHGKGKNNPKNIGERLKSAEEPAKGHHKKVPGARGRADTIWVTHSSLFPTFKLTVCTLEKGAPAKRLQGLKRRLDKGFRVRFAKQAQKISDFGVGSEEEGMEEGAKAATAKERGAGGCSSPQQGHATRDHEKALAALLARRGAGTALGRAKGHSNGELLSLNLF</sequence>
<name>R0K3R1_ANAPL</name>
<gene>
    <name evidence="2" type="ORF">Anapl_04982</name>
</gene>
<accession>R0K3R1</accession>
<proteinExistence type="predicted"/>
<protein>
    <submittedName>
        <fullName evidence="2">Uncharacterized protein</fullName>
    </submittedName>
</protein>
<dbReference type="AlphaFoldDB" id="R0K3R1"/>
<organism evidence="2 3">
    <name type="scientific">Anas platyrhynchos</name>
    <name type="common">Mallard</name>
    <name type="synonym">Anas boschas</name>
    <dbReference type="NCBI Taxonomy" id="8839"/>
    <lineage>
        <taxon>Eukaryota</taxon>
        <taxon>Metazoa</taxon>
        <taxon>Chordata</taxon>
        <taxon>Craniata</taxon>
        <taxon>Vertebrata</taxon>
        <taxon>Euteleostomi</taxon>
        <taxon>Archelosauria</taxon>
        <taxon>Archosauria</taxon>
        <taxon>Dinosauria</taxon>
        <taxon>Saurischia</taxon>
        <taxon>Theropoda</taxon>
        <taxon>Coelurosauria</taxon>
        <taxon>Aves</taxon>
        <taxon>Neognathae</taxon>
        <taxon>Galloanserae</taxon>
        <taxon>Anseriformes</taxon>
        <taxon>Anatidae</taxon>
        <taxon>Anatinae</taxon>
        <taxon>Anas</taxon>
    </lineage>
</organism>
<dbReference type="EMBL" id="KB742764">
    <property type="protein sequence ID" value="EOB04706.1"/>
    <property type="molecule type" value="Genomic_DNA"/>
</dbReference>
<evidence type="ECO:0000313" key="3">
    <source>
        <dbReference type="Proteomes" id="UP000296049"/>
    </source>
</evidence>
<evidence type="ECO:0000256" key="1">
    <source>
        <dbReference type="SAM" id="MobiDB-lite"/>
    </source>
</evidence>
<feature type="compositionally biased region" description="Basic and acidic residues" evidence="1">
    <location>
        <begin position="276"/>
        <end position="287"/>
    </location>
</feature>